<proteinExistence type="predicted"/>
<dbReference type="Pfam" id="PF01979">
    <property type="entry name" value="Amidohydro_1"/>
    <property type="match status" value="1"/>
</dbReference>
<dbReference type="Gene3D" id="2.30.40.10">
    <property type="entry name" value="Urease, subunit C, domain 1"/>
    <property type="match status" value="1"/>
</dbReference>
<dbReference type="InterPro" id="IPR006680">
    <property type="entry name" value="Amidohydro-rel"/>
</dbReference>
<dbReference type="PANTHER" id="PTHR43135:SF3">
    <property type="entry name" value="ALPHA-D-RIBOSE 1-METHYLPHOSPHONATE 5-TRIPHOSPHATE DIPHOSPHATASE"/>
    <property type="match status" value="1"/>
</dbReference>
<evidence type="ECO:0000313" key="3">
    <source>
        <dbReference type="Proteomes" id="UP000242972"/>
    </source>
</evidence>
<keyword evidence="2" id="KW-0378">Hydrolase</keyword>
<dbReference type="AlphaFoldDB" id="A0A2T2XKY9"/>
<reference evidence="2 3" key="1">
    <citation type="journal article" date="2014" name="BMC Genomics">
        <title>Comparison of environmental and isolate Sulfobacillus genomes reveals diverse carbon, sulfur, nitrogen, and hydrogen metabolisms.</title>
        <authorList>
            <person name="Justice N.B."/>
            <person name="Norman A."/>
            <person name="Brown C.T."/>
            <person name="Singh A."/>
            <person name="Thomas B.C."/>
            <person name="Banfield J.F."/>
        </authorList>
    </citation>
    <scope>NUCLEOTIDE SEQUENCE [LARGE SCALE GENOMIC DNA]</scope>
    <source>
        <strain evidence="2">AMDSBA4</strain>
    </source>
</reference>
<gene>
    <name evidence="2" type="ORF">C7B46_01730</name>
</gene>
<feature type="domain" description="Amidohydrolase-related" evidence="1">
    <location>
        <begin position="56"/>
        <end position="402"/>
    </location>
</feature>
<dbReference type="EMBL" id="PXYW01000003">
    <property type="protein sequence ID" value="PSR35155.1"/>
    <property type="molecule type" value="Genomic_DNA"/>
</dbReference>
<dbReference type="InterPro" id="IPR057744">
    <property type="entry name" value="OTAase-like"/>
</dbReference>
<dbReference type="CDD" id="cd01299">
    <property type="entry name" value="Met_dep_hydrolase_A"/>
    <property type="match status" value="1"/>
</dbReference>
<sequence>MGSTLLRNVILIDGVGSPPIPQAAILWDNGKITDVGMESAISVPPNTTIVDGQGGYLLPGFIDCHVHFYSNGIGLESSLMTPPSLLVIQAIKNAESTLYSGITAVRDAGGADMGFRQAQLAGLIEAPRMKIAVKILSTTGGHGDEFYPALGSVTPLMAMSAVCDGPDEVRKTVRQVLREGADVIKVATTGGVLSTADHPSHTQFSPEELQIVVQEGRYHGNTPAMAHAQGANGIKNAIRAGFRSIEHGIYLDDEAIELMLEHGTYLVPTLHAPMSVIELAESQGVMKSFVEKAKEVVEIHRESIARAYRAGVKIAMGTDAGVGIHGTNLRELELLCDVGMSPMEAIIASTKTAADCIGWGANMGSLEPGKWADFVLVRQNPLDRIESLQELDNIALIVQNGNFITNKIAR</sequence>
<evidence type="ECO:0000313" key="2">
    <source>
        <dbReference type="EMBL" id="PSR35155.1"/>
    </source>
</evidence>
<dbReference type="PANTHER" id="PTHR43135">
    <property type="entry name" value="ALPHA-D-RIBOSE 1-METHYLPHOSPHONATE 5-TRIPHOSPHATE DIPHOSPHATASE"/>
    <property type="match status" value="1"/>
</dbReference>
<dbReference type="GO" id="GO:0016810">
    <property type="term" value="F:hydrolase activity, acting on carbon-nitrogen (but not peptide) bonds"/>
    <property type="evidence" value="ECO:0007669"/>
    <property type="project" value="InterPro"/>
</dbReference>
<accession>A0A2T2XKY9</accession>
<protein>
    <submittedName>
        <fullName evidence="2">Amidohydrolase family protein</fullName>
    </submittedName>
</protein>
<dbReference type="Gene3D" id="3.20.20.140">
    <property type="entry name" value="Metal-dependent hydrolases"/>
    <property type="match status" value="1"/>
</dbReference>
<evidence type="ECO:0000259" key="1">
    <source>
        <dbReference type="Pfam" id="PF01979"/>
    </source>
</evidence>
<name>A0A2T2XKY9_9FIRM</name>
<dbReference type="SUPFAM" id="SSF51338">
    <property type="entry name" value="Composite domain of metallo-dependent hydrolases"/>
    <property type="match status" value="1"/>
</dbReference>
<dbReference type="SUPFAM" id="SSF51556">
    <property type="entry name" value="Metallo-dependent hydrolases"/>
    <property type="match status" value="1"/>
</dbReference>
<organism evidence="2 3">
    <name type="scientific">Sulfobacillus benefaciens</name>
    <dbReference type="NCBI Taxonomy" id="453960"/>
    <lineage>
        <taxon>Bacteria</taxon>
        <taxon>Bacillati</taxon>
        <taxon>Bacillota</taxon>
        <taxon>Clostridia</taxon>
        <taxon>Eubacteriales</taxon>
        <taxon>Clostridiales Family XVII. Incertae Sedis</taxon>
        <taxon>Sulfobacillus</taxon>
    </lineage>
</organism>
<dbReference type="InterPro" id="IPR051781">
    <property type="entry name" value="Metallo-dep_Hydrolase"/>
</dbReference>
<comment type="caution">
    <text evidence="2">The sequence shown here is derived from an EMBL/GenBank/DDBJ whole genome shotgun (WGS) entry which is preliminary data.</text>
</comment>
<dbReference type="Proteomes" id="UP000242972">
    <property type="component" value="Unassembled WGS sequence"/>
</dbReference>
<dbReference type="InterPro" id="IPR011059">
    <property type="entry name" value="Metal-dep_hydrolase_composite"/>
</dbReference>
<dbReference type="InterPro" id="IPR032466">
    <property type="entry name" value="Metal_Hydrolase"/>
</dbReference>